<evidence type="ECO:0000256" key="4">
    <source>
        <dbReference type="ARBA" id="ARBA00022786"/>
    </source>
</evidence>
<dbReference type="InterPro" id="IPR001394">
    <property type="entry name" value="Peptidase_C19_UCH"/>
</dbReference>
<feature type="compositionally biased region" description="Polar residues" evidence="7">
    <location>
        <begin position="22"/>
        <end position="31"/>
    </location>
</feature>
<dbReference type="PROSITE" id="PS00973">
    <property type="entry name" value="USP_2"/>
    <property type="match status" value="1"/>
</dbReference>
<feature type="compositionally biased region" description="Basic and acidic residues" evidence="7">
    <location>
        <begin position="674"/>
        <end position="683"/>
    </location>
</feature>
<feature type="region of interest" description="Disordered" evidence="7">
    <location>
        <begin position="1"/>
        <end position="31"/>
    </location>
</feature>
<dbReference type="EMBL" id="WHVB01000037">
    <property type="protein sequence ID" value="KAF8467093.1"/>
    <property type="molecule type" value="Genomic_DNA"/>
</dbReference>
<comment type="caution">
    <text evidence="10">The sequence shown here is derived from an EMBL/GenBank/DDBJ whole genome shotgun (WGS) entry which is preliminary data.</text>
</comment>
<feature type="region of interest" description="Disordered" evidence="7">
    <location>
        <begin position="941"/>
        <end position="972"/>
    </location>
</feature>
<feature type="region of interest" description="Disordered" evidence="7">
    <location>
        <begin position="657"/>
        <end position="687"/>
    </location>
</feature>
<dbReference type="GO" id="GO:0005829">
    <property type="term" value="C:cytosol"/>
    <property type="evidence" value="ECO:0007669"/>
    <property type="project" value="TreeGrafter"/>
</dbReference>
<dbReference type="CDD" id="cd02257">
    <property type="entry name" value="Peptidase_C19"/>
    <property type="match status" value="1"/>
</dbReference>
<feature type="region of interest" description="Disordered" evidence="7">
    <location>
        <begin position="701"/>
        <end position="768"/>
    </location>
</feature>
<keyword evidence="6" id="KW-0788">Thiol protease</keyword>
<dbReference type="PANTHER" id="PTHR24006:SF687">
    <property type="entry name" value="UBIQUITIN CARBOXYL-TERMINAL HYDROLASE 10"/>
    <property type="match status" value="1"/>
</dbReference>
<evidence type="ECO:0000256" key="2">
    <source>
        <dbReference type="ARBA" id="ARBA00012759"/>
    </source>
</evidence>
<dbReference type="InterPro" id="IPR045338">
    <property type="entry name" value="DUF6535"/>
</dbReference>
<keyword evidence="3" id="KW-0645">Protease</keyword>
<dbReference type="Pfam" id="PF20153">
    <property type="entry name" value="DUF6535"/>
    <property type="match status" value="1"/>
</dbReference>
<dbReference type="Pfam" id="PF00443">
    <property type="entry name" value="UCH"/>
    <property type="match status" value="1"/>
</dbReference>
<evidence type="ECO:0000313" key="11">
    <source>
        <dbReference type="Proteomes" id="UP000759537"/>
    </source>
</evidence>
<proteinExistence type="predicted"/>
<evidence type="ECO:0000256" key="6">
    <source>
        <dbReference type="ARBA" id="ARBA00022807"/>
    </source>
</evidence>
<feature type="transmembrane region" description="Helical" evidence="8">
    <location>
        <begin position="68"/>
        <end position="88"/>
    </location>
</feature>
<gene>
    <name evidence="10" type="ORF">DFH94DRAFT_817533</name>
</gene>
<dbReference type="SUPFAM" id="SSF54001">
    <property type="entry name" value="Cysteine proteinases"/>
    <property type="match status" value="1"/>
</dbReference>
<evidence type="ECO:0000256" key="3">
    <source>
        <dbReference type="ARBA" id="ARBA00022670"/>
    </source>
</evidence>
<organism evidence="10 11">
    <name type="scientific">Russula ochroleuca</name>
    <dbReference type="NCBI Taxonomy" id="152965"/>
    <lineage>
        <taxon>Eukaryota</taxon>
        <taxon>Fungi</taxon>
        <taxon>Dikarya</taxon>
        <taxon>Basidiomycota</taxon>
        <taxon>Agaricomycotina</taxon>
        <taxon>Agaricomycetes</taxon>
        <taxon>Russulales</taxon>
        <taxon>Russulaceae</taxon>
        <taxon>Russula</taxon>
    </lineage>
</organism>
<sequence length="1269" mass="140904">MPRTNHRVIEVGNDPNGDPDHPQSTPNPLSQGELNFGDSSGAFFSLYSKIAEEEDNKMVERWEKDADGILIFTGLFSAAVAALLAVTVQDLRPNSQDTSAFYLGNIYDVLADPNVTRPSIPTPAKPPPFSPQRYTVWVNSLWFLSLVMSLGCALWATSLHQWARRYIRLTQPARCSPEKRALMRAFFANGVENMHFPWAVEGLPMLLHLSLFLFFGGLVIFLFNVDHEVFMGVVWWIGLFSIVYGLITLLPLIRHDSPYSTPLSRPTGFLYPRILIAATLAPTPIVLYFAFLFSVAASIPALIIFKILDATGQIPRILKQIKTYRDQIRDLLESVDYKTKLQRLRRVLDGVEKKAEETALKRSSKLNFHIFDWTIRTLGDDDSLEKLFQAIPGLFNSNLVKHVENDFTQTLLKTFWHALNGFMGRTLSSNSVTESVKSRRVIICRDIIDMIPISNFYIHDDLRSHFDQGPVSIARLQAMTRWFTHKDYNIADYARVEVAKSLASMQERDGVWTAFASNMCGLAAQDLRDNIAHGRDNVLLATLIHVSRRAIHYYDPGPVTALTKFDVHHTLPGLQHDFCTLWNELVQGANKRRARKNQVYRFRCLCVVRWILIVYIALHQGTDAAPTAFSPSTDPSDPILWAPSSYPLCDIASHRPDSTAHVPVNSRGVSISTHPDDPLDALHHCSTSGGGTVLRRVSIIVGPPSPSHPTTPNEIGDNSQAPAASAETTLSVHTGPRPADASPPGTVAAAPRDLPPAATLSHPPEGTIQDIGTQWAELEIRENFSIAPTPPPTLTQALVPASESIPPVLNKSLASCAIAATASNLMLPASPFVGFSIPTSPPSRVQPLPNVELLDLLDSTTPTCSTRNATLPRIRARGLVNTGSMCFANAVLQLLVHSPPFWNLFRELGELKGRRVAGDPETGGGATSLVDAMMRFLEEFVSKDKEPPPTQQLVRQAARQKPRDDEEGGKENKVVDSFEPTYMYDAMKRKRKLKHLLDGKHQDAEEFLGLYLDELDKELVELHTDISTHKPASIPRVEELGEEARSAEGQTEVGKRDYTASSDESPISRIFVGRSRLTVRMPSQPETITIEAWRSIKLYIQPDSIHTIQDALAHVSQPQPVRVGQSSSSNASQEMLLEVLPPVLVLHLKRFLYDAAADGIVKISKPVRFAPELEIPLEIMAPVARKSAEPVHYRLYGVLYHHGESARSGHYTVDLLHTNDDSGGGEGWLHINDEAVNVVRREDVFGGDGNERVDDRCAYMLFYCRTTSA</sequence>
<keyword evidence="8" id="KW-0812">Transmembrane</keyword>
<evidence type="ECO:0000256" key="8">
    <source>
        <dbReference type="SAM" id="Phobius"/>
    </source>
</evidence>
<feature type="transmembrane region" description="Helical" evidence="8">
    <location>
        <begin position="206"/>
        <end position="225"/>
    </location>
</feature>
<keyword evidence="8" id="KW-0472">Membrane</keyword>
<evidence type="ECO:0000259" key="9">
    <source>
        <dbReference type="PROSITE" id="PS50235"/>
    </source>
</evidence>
<evidence type="ECO:0000313" key="10">
    <source>
        <dbReference type="EMBL" id="KAF8467093.1"/>
    </source>
</evidence>
<keyword evidence="5" id="KW-0378">Hydrolase</keyword>
<dbReference type="EC" id="3.4.19.12" evidence="2"/>
<keyword evidence="8" id="KW-1133">Transmembrane helix</keyword>
<dbReference type="PANTHER" id="PTHR24006">
    <property type="entry name" value="UBIQUITIN CARBOXYL-TERMINAL HYDROLASE"/>
    <property type="match status" value="1"/>
</dbReference>
<name>A0A9P5JWX9_9AGAM</name>
<dbReference type="InterPro" id="IPR038765">
    <property type="entry name" value="Papain-like_cys_pep_sf"/>
</dbReference>
<dbReference type="InterPro" id="IPR050164">
    <property type="entry name" value="Peptidase_C19"/>
</dbReference>
<dbReference type="InterPro" id="IPR018200">
    <property type="entry name" value="USP_CS"/>
</dbReference>
<keyword evidence="4" id="KW-0833">Ubl conjugation pathway</keyword>
<feature type="compositionally biased region" description="Polar residues" evidence="7">
    <location>
        <begin position="710"/>
        <end position="732"/>
    </location>
</feature>
<comment type="catalytic activity">
    <reaction evidence="1">
        <text>Thiol-dependent hydrolysis of ester, thioester, amide, peptide and isopeptide bonds formed by the C-terminal Gly of ubiquitin (a 76-residue protein attached to proteins as an intracellular targeting signal).</text>
        <dbReference type="EC" id="3.4.19.12"/>
    </reaction>
</comment>
<evidence type="ECO:0000256" key="7">
    <source>
        <dbReference type="SAM" id="MobiDB-lite"/>
    </source>
</evidence>
<dbReference type="PROSITE" id="PS00972">
    <property type="entry name" value="USP_1"/>
    <property type="match status" value="1"/>
</dbReference>
<dbReference type="GO" id="GO:0016579">
    <property type="term" value="P:protein deubiquitination"/>
    <property type="evidence" value="ECO:0007669"/>
    <property type="project" value="InterPro"/>
</dbReference>
<reference evidence="10" key="1">
    <citation type="submission" date="2019-10" db="EMBL/GenBank/DDBJ databases">
        <authorList>
            <consortium name="DOE Joint Genome Institute"/>
            <person name="Kuo A."/>
            <person name="Miyauchi S."/>
            <person name="Kiss E."/>
            <person name="Drula E."/>
            <person name="Kohler A."/>
            <person name="Sanchez-Garcia M."/>
            <person name="Andreopoulos B."/>
            <person name="Barry K.W."/>
            <person name="Bonito G."/>
            <person name="Buee M."/>
            <person name="Carver A."/>
            <person name="Chen C."/>
            <person name="Cichocki N."/>
            <person name="Clum A."/>
            <person name="Culley D."/>
            <person name="Crous P.W."/>
            <person name="Fauchery L."/>
            <person name="Girlanda M."/>
            <person name="Hayes R."/>
            <person name="Keri Z."/>
            <person name="LaButti K."/>
            <person name="Lipzen A."/>
            <person name="Lombard V."/>
            <person name="Magnuson J."/>
            <person name="Maillard F."/>
            <person name="Morin E."/>
            <person name="Murat C."/>
            <person name="Nolan M."/>
            <person name="Ohm R."/>
            <person name="Pangilinan J."/>
            <person name="Pereira M."/>
            <person name="Perotto S."/>
            <person name="Peter M."/>
            <person name="Riley R."/>
            <person name="Sitrit Y."/>
            <person name="Stielow B."/>
            <person name="Szollosi G."/>
            <person name="Zifcakova L."/>
            <person name="Stursova M."/>
            <person name="Spatafora J.W."/>
            <person name="Tedersoo L."/>
            <person name="Vaario L.-M."/>
            <person name="Yamada A."/>
            <person name="Yan M."/>
            <person name="Wang P."/>
            <person name="Xu J."/>
            <person name="Bruns T."/>
            <person name="Baldrian P."/>
            <person name="Vilgalys R."/>
            <person name="Henrissat B."/>
            <person name="Grigoriev I.V."/>
            <person name="Hibbett D."/>
            <person name="Nagy L.G."/>
            <person name="Martin F.M."/>
        </authorList>
    </citation>
    <scope>NUCLEOTIDE SEQUENCE</scope>
    <source>
        <strain evidence="10">Prilba</strain>
    </source>
</reference>
<feature type="region of interest" description="Disordered" evidence="7">
    <location>
        <begin position="1041"/>
        <end position="1061"/>
    </location>
</feature>
<feature type="compositionally biased region" description="Basic and acidic residues" evidence="7">
    <location>
        <begin position="961"/>
        <end position="972"/>
    </location>
</feature>
<evidence type="ECO:0000256" key="1">
    <source>
        <dbReference type="ARBA" id="ARBA00000707"/>
    </source>
</evidence>
<evidence type="ECO:0000256" key="5">
    <source>
        <dbReference type="ARBA" id="ARBA00022801"/>
    </source>
</evidence>
<dbReference type="GO" id="GO:0005634">
    <property type="term" value="C:nucleus"/>
    <property type="evidence" value="ECO:0007669"/>
    <property type="project" value="TreeGrafter"/>
</dbReference>
<feature type="transmembrane region" description="Helical" evidence="8">
    <location>
        <begin position="285"/>
        <end position="308"/>
    </location>
</feature>
<dbReference type="GO" id="GO:0006508">
    <property type="term" value="P:proteolysis"/>
    <property type="evidence" value="ECO:0007669"/>
    <property type="project" value="UniProtKB-KW"/>
</dbReference>
<dbReference type="OrthoDB" id="429671at2759"/>
<reference evidence="10" key="2">
    <citation type="journal article" date="2020" name="Nat. Commun.">
        <title>Large-scale genome sequencing of mycorrhizal fungi provides insights into the early evolution of symbiotic traits.</title>
        <authorList>
            <person name="Miyauchi S."/>
            <person name="Kiss E."/>
            <person name="Kuo A."/>
            <person name="Drula E."/>
            <person name="Kohler A."/>
            <person name="Sanchez-Garcia M."/>
            <person name="Morin E."/>
            <person name="Andreopoulos B."/>
            <person name="Barry K.W."/>
            <person name="Bonito G."/>
            <person name="Buee M."/>
            <person name="Carver A."/>
            <person name="Chen C."/>
            <person name="Cichocki N."/>
            <person name="Clum A."/>
            <person name="Culley D."/>
            <person name="Crous P.W."/>
            <person name="Fauchery L."/>
            <person name="Girlanda M."/>
            <person name="Hayes R.D."/>
            <person name="Keri Z."/>
            <person name="LaButti K."/>
            <person name="Lipzen A."/>
            <person name="Lombard V."/>
            <person name="Magnuson J."/>
            <person name="Maillard F."/>
            <person name="Murat C."/>
            <person name="Nolan M."/>
            <person name="Ohm R.A."/>
            <person name="Pangilinan J."/>
            <person name="Pereira M.F."/>
            <person name="Perotto S."/>
            <person name="Peter M."/>
            <person name="Pfister S."/>
            <person name="Riley R."/>
            <person name="Sitrit Y."/>
            <person name="Stielow J.B."/>
            <person name="Szollosi G."/>
            <person name="Zifcakova L."/>
            <person name="Stursova M."/>
            <person name="Spatafora J.W."/>
            <person name="Tedersoo L."/>
            <person name="Vaario L.M."/>
            <person name="Yamada A."/>
            <person name="Yan M."/>
            <person name="Wang P."/>
            <person name="Xu J."/>
            <person name="Bruns T."/>
            <person name="Baldrian P."/>
            <person name="Vilgalys R."/>
            <person name="Dunand C."/>
            <person name="Henrissat B."/>
            <person name="Grigoriev I.V."/>
            <person name="Hibbett D."/>
            <person name="Nagy L.G."/>
            <person name="Martin F.M."/>
        </authorList>
    </citation>
    <scope>NUCLEOTIDE SEQUENCE</scope>
    <source>
        <strain evidence="10">Prilba</strain>
    </source>
</reference>
<dbReference type="PROSITE" id="PS50235">
    <property type="entry name" value="USP_3"/>
    <property type="match status" value="1"/>
</dbReference>
<dbReference type="GO" id="GO:0004843">
    <property type="term" value="F:cysteine-type deubiquitinase activity"/>
    <property type="evidence" value="ECO:0007669"/>
    <property type="project" value="UniProtKB-EC"/>
</dbReference>
<dbReference type="Gene3D" id="3.90.70.10">
    <property type="entry name" value="Cysteine proteinases"/>
    <property type="match status" value="1"/>
</dbReference>
<feature type="transmembrane region" description="Helical" evidence="8">
    <location>
        <begin position="141"/>
        <end position="160"/>
    </location>
</feature>
<feature type="domain" description="USP" evidence="9">
    <location>
        <begin position="877"/>
        <end position="1266"/>
    </location>
</feature>
<accession>A0A9P5JWX9</accession>
<protein>
    <recommendedName>
        <fullName evidence="2">ubiquitinyl hydrolase 1</fullName>
        <ecNumber evidence="2">3.4.19.12</ecNumber>
    </recommendedName>
</protein>
<dbReference type="Proteomes" id="UP000759537">
    <property type="component" value="Unassembled WGS sequence"/>
</dbReference>
<feature type="transmembrane region" description="Helical" evidence="8">
    <location>
        <begin position="232"/>
        <end position="253"/>
    </location>
</feature>
<keyword evidence="11" id="KW-1185">Reference proteome</keyword>
<dbReference type="InterPro" id="IPR028889">
    <property type="entry name" value="USP"/>
</dbReference>
<dbReference type="AlphaFoldDB" id="A0A9P5JWX9"/>